<protein>
    <submittedName>
        <fullName evidence="1">HK97 gp10 family phage protein</fullName>
    </submittedName>
</protein>
<comment type="caution">
    <text evidence="1">The sequence shown here is derived from an EMBL/GenBank/DDBJ whole genome shotgun (WGS) entry which is preliminary data.</text>
</comment>
<dbReference type="RefSeq" id="WP_161047625.1">
    <property type="nucleotide sequence ID" value="NZ_WWCS01000024.1"/>
</dbReference>
<dbReference type="EMBL" id="WWCS01000024">
    <property type="protein sequence ID" value="MYN42740.1"/>
    <property type="molecule type" value="Genomic_DNA"/>
</dbReference>
<keyword evidence="2" id="KW-1185">Reference proteome</keyword>
<name>A0ABW9WRJ1_9BURK</name>
<sequence length="132" mass="14130">MAGSFSADLSRFIQHFDGNIDKAHRMAVVLVAQGTVLGSPVDTGRFRSNWQFGKVLPQGALDTFDKSGAATIARMAGQVTSVKAGGELWIVNNLPYAGKLEYGYSQQAPSGMVRITLANLPAALENYVRGLQ</sequence>
<gene>
    <name evidence="1" type="ORF">GTP55_25685</name>
</gene>
<dbReference type="Proteomes" id="UP000466332">
    <property type="component" value="Unassembled WGS sequence"/>
</dbReference>
<proteinExistence type="predicted"/>
<accession>A0ABW9WRJ1</accession>
<organism evidence="1 2">
    <name type="scientific">Duganella margarita</name>
    <dbReference type="NCBI Taxonomy" id="2692170"/>
    <lineage>
        <taxon>Bacteria</taxon>
        <taxon>Pseudomonadati</taxon>
        <taxon>Pseudomonadota</taxon>
        <taxon>Betaproteobacteria</taxon>
        <taxon>Burkholderiales</taxon>
        <taxon>Oxalobacteraceae</taxon>
        <taxon>Telluria group</taxon>
        <taxon>Duganella</taxon>
    </lineage>
</organism>
<reference evidence="1 2" key="1">
    <citation type="submission" date="2019-12" db="EMBL/GenBank/DDBJ databases">
        <title>Novel species isolated from a subtropical stream in China.</title>
        <authorList>
            <person name="Lu H."/>
        </authorList>
    </citation>
    <scope>NUCLEOTIDE SEQUENCE [LARGE SCALE GENOMIC DNA]</scope>
    <source>
        <strain evidence="1 2">FT109W</strain>
    </source>
</reference>
<evidence type="ECO:0000313" key="2">
    <source>
        <dbReference type="Proteomes" id="UP000466332"/>
    </source>
</evidence>
<evidence type="ECO:0000313" key="1">
    <source>
        <dbReference type="EMBL" id="MYN42740.1"/>
    </source>
</evidence>